<feature type="compositionally biased region" description="Acidic residues" evidence="1">
    <location>
        <begin position="38"/>
        <end position="47"/>
    </location>
</feature>
<feature type="region of interest" description="Disordered" evidence="1">
    <location>
        <begin position="1"/>
        <end position="57"/>
    </location>
</feature>
<evidence type="ECO:0000259" key="2">
    <source>
        <dbReference type="Pfam" id="PF13087"/>
    </source>
</evidence>
<keyword evidence="4" id="KW-1185">Reference proteome</keyword>
<dbReference type="Proteomes" id="UP000027265">
    <property type="component" value="Unassembled WGS sequence"/>
</dbReference>
<name>A0A067PGS8_9AGAM</name>
<evidence type="ECO:0000313" key="4">
    <source>
        <dbReference type="Proteomes" id="UP000027265"/>
    </source>
</evidence>
<organism evidence="3 4">
    <name type="scientific">Jaapia argillacea MUCL 33604</name>
    <dbReference type="NCBI Taxonomy" id="933084"/>
    <lineage>
        <taxon>Eukaryota</taxon>
        <taxon>Fungi</taxon>
        <taxon>Dikarya</taxon>
        <taxon>Basidiomycota</taxon>
        <taxon>Agaricomycotina</taxon>
        <taxon>Agaricomycetes</taxon>
        <taxon>Agaricomycetidae</taxon>
        <taxon>Jaapiales</taxon>
        <taxon>Jaapiaceae</taxon>
        <taxon>Jaapia</taxon>
    </lineage>
</organism>
<evidence type="ECO:0000256" key="1">
    <source>
        <dbReference type="SAM" id="MobiDB-lite"/>
    </source>
</evidence>
<feature type="domain" description="DNA2/NAM7 helicase-like C-terminal" evidence="2">
    <location>
        <begin position="123"/>
        <end position="164"/>
    </location>
</feature>
<dbReference type="InterPro" id="IPR041679">
    <property type="entry name" value="DNA2/NAM7-like_C"/>
</dbReference>
<protein>
    <recommendedName>
        <fullName evidence="2">DNA2/NAM7 helicase-like C-terminal domain-containing protein</fullName>
    </recommendedName>
</protein>
<dbReference type="InterPro" id="IPR027417">
    <property type="entry name" value="P-loop_NTPase"/>
</dbReference>
<dbReference type="HOGENOM" id="CLU_1256195_0_0_1"/>
<dbReference type="Gene3D" id="3.40.50.300">
    <property type="entry name" value="P-loop containing nucleotide triphosphate hydrolases"/>
    <property type="match status" value="1"/>
</dbReference>
<dbReference type="AlphaFoldDB" id="A0A067PGS8"/>
<sequence>MNASGKSAKNVAKCTEAQDDPSPSSPGSDESESSHDEAMDDDEEVEDTAIAKPLQSNSDLKKKLSPFPRLLELAGRSKPLYSAGWRRRSSALCSVSPHDHVFVEVVLPFFCRVPTLLQPLHGRELEIGIVDGMQGRETEAIVIRPVRSNEQREVGFLKDQRRLNGHHYDPSQEIPPSYAECSFHPLLGLTYQQYIVGDSSTLKHGSSFLKEWLNWLAYNADIRYTGLDGGLVFYTSAMEEIQKCSGEIPE</sequence>
<gene>
    <name evidence="3" type="ORF">JAAARDRAFT_196879</name>
</gene>
<dbReference type="EMBL" id="KL197730">
    <property type="protein sequence ID" value="KDQ54123.1"/>
    <property type="molecule type" value="Genomic_DNA"/>
</dbReference>
<dbReference type="Pfam" id="PF13087">
    <property type="entry name" value="AAA_12"/>
    <property type="match status" value="1"/>
</dbReference>
<dbReference type="OrthoDB" id="3242640at2759"/>
<proteinExistence type="predicted"/>
<dbReference type="InParanoid" id="A0A067PGS8"/>
<reference evidence="4" key="1">
    <citation type="journal article" date="2014" name="Proc. Natl. Acad. Sci. U.S.A.">
        <title>Extensive sampling of basidiomycete genomes demonstrates inadequacy of the white-rot/brown-rot paradigm for wood decay fungi.</title>
        <authorList>
            <person name="Riley R."/>
            <person name="Salamov A.A."/>
            <person name="Brown D.W."/>
            <person name="Nagy L.G."/>
            <person name="Floudas D."/>
            <person name="Held B.W."/>
            <person name="Levasseur A."/>
            <person name="Lombard V."/>
            <person name="Morin E."/>
            <person name="Otillar R."/>
            <person name="Lindquist E.A."/>
            <person name="Sun H."/>
            <person name="LaButti K.M."/>
            <person name="Schmutz J."/>
            <person name="Jabbour D."/>
            <person name="Luo H."/>
            <person name="Baker S.E."/>
            <person name="Pisabarro A.G."/>
            <person name="Walton J.D."/>
            <person name="Blanchette R.A."/>
            <person name="Henrissat B."/>
            <person name="Martin F."/>
            <person name="Cullen D."/>
            <person name="Hibbett D.S."/>
            <person name="Grigoriev I.V."/>
        </authorList>
    </citation>
    <scope>NUCLEOTIDE SEQUENCE [LARGE SCALE GENOMIC DNA]</scope>
    <source>
        <strain evidence="4">MUCL 33604</strain>
    </source>
</reference>
<accession>A0A067PGS8</accession>
<evidence type="ECO:0000313" key="3">
    <source>
        <dbReference type="EMBL" id="KDQ54123.1"/>
    </source>
</evidence>